<name>A0ABT8LIJ4_9BACT</name>
<keyword evidence="1" id="KW-0812">Transmembrane</keyword>
<dbReference type="EMBL" id="JAUJEB010000015">
    <property type="protein sequence ID" value="MDN5217343.1"/>
    <property type="molecule type" value="Genomic_DNA"/>
</dbReference>
<protein>
    <submittedName>
        <fullName evidence="3">Sigma factor</fullName>
    </submittedName>
</protein>
<dbReference type="Pfam" id="PF04542">
    <property type="entry name" value="Sigma70_r2"/>
    <property type="match status" value="1"/>
</dbReference>
<gene>
    <name evidence="3" type="ORF">QQ020_35040</name>
</gene>
<evidence type="ECO:0000313" key="3">
    <source>
        <dbReference type="EMBL" id="MDN5217343.1"/>
    </source>
</evidence>
<feature type="domain" description="RNA polymerase sigma-70 region 2" evidence="2">
    <location>
        <begin position="23"/>
        <end position="85"/>
    </location>
</feature>
<feature type="transmembrane region" description="Helical" evidence="1">
    <location>
        <begin position="123"/>
        <end position="140"/>
    </location>
</feature>
<dbReference type="Proteomes" id="UP001172083">
    <property type="component" value="Unassembled WGS sequence"/>
</dbReference>
<keyword evidence="4" id="KW-1185">Reference proteome</keyword>
<accession>A0ABT8LIJ4</accession>
<reference evidence="3" key="1">
    <citation type="submission" date="2023-06" db="EMBL/GenBank/DDBJ databases">
        <title>Genomic of Agaribacillus aureum.</title>
        <authorList>
            <person name="Wang G."/>
        </authorList>
    </citation>
    <scope>NUCLEOTIDE SEQUENCE</scope>
    <source>
        <strain evidence="3">BMA12</strain>
    </source>
</reference>
<dbReference type="RefSeq" id="WP_346762679.1">
    <property type="nucleotide sequence ID" value="NZ_JAUJEB010000015.1"/>
</dbReference>
<evidence type="ECO:0000313" key="4">
    <source>
        <dbReference type="Proteomes" id="UP001172083"/>
    </source>
</evidence>
<comment type="caution">
    <text evidence="3">The sequence shown here is derived from an EMBL/GenBank/DDBJ whole genome shotgun (WGS) entry which is preliminary data.</text>
</comment>
<dbReference type="Gene3D" id="1.10.1740.10">
    <property type="match status" value="1"/>
</dbReference>
<evidence type="ECO:0000256" key="1">
    <source>
        <dbReference type="SAM" id="Phobius"/>
    </source>
</evidence>
<dbReference type="InterPro" id="IPR007627">
    <property type="entry name" value="RNA_pol_sigma70_r2"/>
</dbReference>
<sequence>MGNYEDTLLQEIIRGDRVAFNELVRRHHDALHHFAVLHVKYEEVAQDIVQAVFNRIWRFRESIDPGVSSRDYVSGLIAEVIYNYLSNVGGERRTRAELWHQAKKAVEQGHELKVNGRTHRKRYRHIAWFLLQILLIYQFTVP</sequence>
<keyword evidence="1" id="KW-1133">Transmembrane helix</keyword>
<keyword evidence="1" id="KW-0472">Membrane</keyword>
<evidence type="ECO:0000259" key="2">
    <source>
        <dbReference type="Pfam" id="PF04542"/>
    </source>
</evidence>
<dbReference type="InterPro" id="IPR013325">
    <property type="entry name" value="RNA_pol_sigma_r2"/>
</dbReference>
<dbReference type="SUPFAM" id="SSF88946">
    <property type="entry name" value="Sigma2 domain of RNA polymerase sigma factors"/>
    <property type="match status" value="1"/>
</dbReference>
<proteinExistence type="predicted"/>
<organism evidence="3 4">
    <name type="scientific">Agaribacillus aureus</name>
    <dbReference type="NCBI Taxonomy" id="3051825"/>
    <lineage>
        <taxon>Bacteria</taxon>
        <taxon>Pseudomonadati</taxon>
        <taxon>Bacteroidota</taxon>
        <taxon>Cytophagia</taxon>
        <taxon>Cytophagales</taxon>
        <taxon>Splendidivirgaceae</taxon>
        <taxon>Agaribacillus</taxon>
    </lineage>
</organism>